<dbReference type="InterPro" id="IPR026875">
    <property type="entry name" value="PHydrolase_assoc_dom"/>
</dbReference>
<dbReference type="NCBIfam" id="NF002327">
    <property type="entry name" value="PRK01286.1-2"/>
    <property type="match status" value="1"/>
</dbReference>
<dbReference type="PROSITE" id="PS51831">
    <property type="entry name" value="HD"/>
    <property type="match status" value="1"/>
</dbReference>
<evidence type="ECO:0000256" key="2">
    <source>
        <dbReference type="HAMAP-Rule" id="MF_01212"/>
    </source>
</evidence>
<dbReference type="CDD" id="cd00077">
    <property type="entry name" value="HDc"/>
    <property type="match status" value="1"/>
</dbReference>
<dbReference type="InterPro" id="IPR051094">
    <property type="entry name" value="Diverse_Catalytic_Enzymes"/>
</dbReference>
<dbReference type="EMBL" id="DXBG01000258">
    <property type="protein sequence ID" value="HIZ66400.1"/>
    <property type="molecule type" value="Genomic_DNA"/>
</dbReference>
<evidence type="ECO:0000256" key="1">
    <source>
        <dbReference type="ARBA" id="ARBA00022801"/>
    </source>
</evidence>
<gene>
    <name evidence="4" type="ORF">H9809_10975</name>
</gene>
<keyword evidence="1 2" id="KW-0378">Hydrolase</keyword>
<sequence length="339" mass="39340">MNIREQMEARELESLSPYASFSVQSRGRDRQEPECDIRTVYQRDRDRILHSKSFRRMKDKTQVFLSPQGDHYRNRLTHTLEVSQIARTIAKALSLNVDLVEAIALGHDLGHTPFGHAGERVLNQICPLGFAHFKQSVRVVERLEKGGKGLNLTWEVRDGIRNHRTSGSPNTLEGQVVRYSDKISYIHHDMDDAQRAGLITEDDIPITLRMLLGESTRERLNTFVHDIVEHSQGKDKISMSPEIEEGLRDLRSLMFQDVYLNPAAKSEEKKAEHVIEELYTYYSKYPEKMSEEYCRLLRQGEPRERVVCDYISGMTDQYSLEKFKDIFIPKGWRGREKGQ</sequence>
<evidence type="ECO:0000313" key="4">
    <source>
        <dbReference type="EMBL" id="HIZ66400.1"/>
    </source>
</evidence>
<evidence type="ECO:0000313" key="5">
    <source>
        <dbReference type="Proteomes" id="UP000824056"/>
    </source>
</evidence>
<name>A0A9D2FTV7_9FIRM</name>
<dbReference type="InterPro" id="IPR006674">
    <property type="entry name" value="HD_domain"/>
</dbReference>
<dbReference type="PANTHER" id="PTHR35795:SF1">
    <property type="entry name" value="BIS(5'-NUCLEOSYL)-TETRAPHOSPHATASE, SYMMETRICAL"/>
    <property type="match status" value="1"/>
</dbReference>
<dbReference type="Pfam" id="PF01966">
    <property type="entry name" value="HD"/>
    <property type="match status" value="1"/>
</dbReference>
<dbReference type="PANTHER" id="PTHR35795">
    <property type="entry name" value="SLR1885 PROTEIN"/>
    <property type="match status" value="1"/>
</dbReference>
<dbReference type="Proteomes" id="UP000824056">
    <property type="component" value="Unassembled WGS sequence"/>
</dbReference>
<dbReference type="InterPro" id="IPR003607">
    <property type="entry name" value="HD/PDEase_dom"/>
</dbReference>
<reference evidence="4" key="1">
    <citation type="journal article" date="2021" name="PeerJ">
        <title>Extensive microbial diversity within the chicken gut microbiome revealed by metagenomics and culture.</title>
        <authorList>
            <person name="Gilroy R."/>
            <person name="Ravi A."/>
            <person name="Getino M."/>
            <person name="Pursley I."/>
            <person name="Horton D.L."/>
            <person name="Alikhan N.F."/>
            <person name="Baker D."/>
            <person name="Gharbi K."/>
            <person name="Hall N."/>
            <person name="Watson M."/>
            <person name="Adriaenssens E.M."/>
            <person name="Foster-Nyarko E."/>
            <person name="Jarju S."/>
            <person name="Secka A."/>
            <person name="Antonio M."/>
            <person name="Oren A."/>
            <person name="Chaudhuri R.R."/>
            <person name="La Ragione R."/>
            <person name="Hildebrand F."/>
            <person name="Pallen M.J."/>
        </authorList>
    </citation>
    <scope>NUCLEOTIDE SEQUENCE</scope>
    <source>
        <strain evidence="4">1068</strain>
    </source>
</reference>
<comment type="caution">
    <text evidence="4">The sequence shown here is derived from an EMBL/GenBank/DDBJ whole genome shotgun (WGS) entry which is preliminary data.</text>
</comment>
<feature type="domain" description="HD" evidence="3">
    <location>
        <begin position="75"/>
        <end position="186"/>
    </location>
</feature>
<dbReference type="SMART" id="SM00471">
    <property type="entry name" value="HDc"/>
    <property type="match status" value="1"/>
</dbReference>
<comment type="similarity">
    <text evidence="2">Belongs to the dGTPase family. Type 2 subfamily.</text>
</comment>
<dbReference type="GO" id="GO:0016793">
    <property type="term" value="F:triphosphoric monoester hydrolase activity"/>
    <property type="evidence" value="ECO:0007669"/>
    <property type="project" value="InterPro"/>
</dbReference>
<dbReference type="Pfam" id="PF13286">
    <property type="entry name" value="HD_assoc"/>
    <property type="match status" value="1"/>
</dbReference>
<dbReference type="Gene3D" id="1.10.3210.10">
    <property type="entry name" value="Hypothetical protein af1432"/>
    <property type="match status" value="1"/>
</dbReference>
<reference evidence="4" key="2">
    <citation type="submission" date="2021-04" db="EMBL/GenBank/DDBJ databases">
        <authorList>
            <person name="Gilroy R."/>
        </authorList>
    </citation>
    <scope>NUCLEOTIDE SEQUENCE</scope>
    <source>
        <strain evidence="4">1068</strain>
    </source>
</reference>
<dbReference type="InterPro" id="IPR006261">
    <property type="entry name" value="dGTPase"/>
</dbReference>
<dbReference type="AlphaFoldDB" id="A0A9D2FTV7"/>
<organism evidence="4 5">
    <name type="scientific">Candidatus Blautia pullicola</name>
    <dbReference type="NCBI Taxonomy" id="2838498"/>
    <lineage>
        <taxon>Bacteria</taxon>
        <taxon>Bacillati</taxon>
        <taxon>Bacillota</taxon>
        <taxon>Clostridia</taxon>
        <taxon>Lachnospirales</taxon>
        <taxon>Lachnospiraceae</taxon>
        <taxon>Blautia</taxon>
    </lineage>
</organism>
<accession>A0A9D2FTV7</accession>
<evidence type="ECO:0000259" key="3">
    <source>
        <dbReference type="PROSITE" id="PS51831"/>
    </source>
</evidence>
<dbReference type="HAMAP" id="MF_01212">
    <property type="entry name" value="dGTPase_type2"/>
    <property type="match status" value="1"/>
</dbReference>
<proteinExistence type="inferred from homology"/>
<dbReference type="SUPFAM" id="SSF109604">
    <property type="entry name" value="HD-domain/PDEase-like"/>
    <property type="match status" value="1"/>
</dbReference>
<dbReference type="NCBIfam" id="TIGR01353">
    <property type="entry name" value="dGTP_triPase"/>
    <property type="match status" value="1"/>
</dbReference>
<dbReference type="InterPro" id="IPR023023">
    <property type="entry name" value="dNTPase_2"/>
</dbReference>
<protein>
    <recommendedName>
        <fullName evidence="2">Deoxyguanosinetriphosphate triphosphohydrolase-like protein</fullName>
    </recommendedName>
</protein>